<feature type="compositionally biased region" description="Basic and acidic residues" evidence="1">
    <location>
        <begin position="230"/>
        <end position="248"/>
    </location>
</feature>
<name>A0AA40K0P4_9PEZI</name>
<evidence type="ECO:0000256" key="1">
    <source>
        <dbReference type="SAM" id="MobiDB-lite"/>
    </source>
</evidence>
<dbReference type="AlphaFoldDB" id="A0AA40K0P4"/>
<feature type="transmembrane region" description="Helical" evidence="2">
    <location>
        <begin position="12"/>
        <end position="41"/>
    </location>
</feature>
<evidence type="ECO:0000313" key="3">
    <source>
        <dbReference type="EMBL" id="KAK0741600.1"/>
    </source>
</evidence>
<evidence type="ECO:0008006" key="5">
    <source>
        <dbReference type="Google" id="ProtNLM"/>
    </source>
</evidence>
<feature type="transmembrane region" description="Helical" evidence="2">
    <location>
        <begin position="47"/>
        <end position="68"/>
    </location>
</feature>
<reference evidence="3" key="1">
    <citation type="submission" date="2023-06" db="EMBL/GenBank/DDBJ databases">
        <title>Genome-scale phylogeny and comparative genomics of the fungal order Sordariales.</title>
        <authorList>
            <consortium name="Lawrence Berkeley National Laboratory"/>
            <person name="Hensen N."/>
            <person name="Bonometti L."/>
            <person name="Westerberg I."/>
            <person name="Brannstrom I.O."/>
            <person name="Guillou S."/>
            <person name="Cros-Aarteil S."/>
            <person name="Calhoun S."/>
            <person name="Haridas S."/>
            <person name="Kuo A."/>
            <person name="Mondo S."/>
            <person name="Pangilinan J."/>
            <person name="Riley R."/>
            <person name="Labutti K."/>
            <person name="Andreopoulos B."/>
            <person name="Lipzen A."/>
            <person name="Chen C."/>
            <person name="Yanf M."/>
            <person name="Daum C."/>
            <person name="Ng V."/>
            <person name="Clum A."/>
            <person name="Steindorff A."/>
            <person name="Ohm R."/>
            <person name="Martin F."/>
            <person name="Silar P."/>
            <person name="Natvig D."/>
            <person name="Lalanne C."/>
            <person name="Gautier V."/>
            <person name="Ament-Velasquez S.L."/>
            <person name="Kruys A."/>
            <person name="Hutchinson M.I."/>
            <person name="Powell A.J."/>
            <person name="Barry K."/>
            <person name="Miller A.N."/>
            <person name="Grigoriev I.V."/>
            <person name="Debuchy R."/>
            <person name="Gladieux P."/>
            <person name="Thoren M.H."/>
            <person name="Johannesson H."/>
        </authorList>
    </citation>
    <scope>NUCLEOTIDE SEQUENCE</scope>
    <source>
        <strain evidence="3">CBS 540.89</strain>
    </source>
</reference>
<keyword evidence="2" id="KW-0812">Transmembrane</keyword>
<comment type="caution">
    <text evidence="3">The sequence shown here is derived from an EMBL/GenBank/DDBJ whole genome shotgun (WGS) entry which is preliminary data.</text>
</comment>
<organism evidence="3 4">
    <name type="scientific">Apiosordaria backusii</name>
    <dbReference type="NCBI Taxonomy" id="314023"/>
    <lineage>
        <taxon>Eukaryota</taxon>
        <taxon>Fungi</taxon>
        <taxon>Dikarya</taxon>
        <taxon>Ascomycota</taxon>
        <taxon>Pezizomycotina</taxon>
        <taxon>Sordariomycetes</taxon>
        <taxon>Sordariomycetidae</taxon>
        <taxon>Sordariales</taxon>
        <taxon>Lasiosphaeriaceae</taxon>
        <taxon>Apiosordaria</taxon>
    </lineage>
</organism>
<keyword evidence="2" id="KW-0472">Membrane</keyword>
<feature type="compositionally biased region" description="Low complexity" evidence="1">
    <location>
        <begin position="251"/>
        <end position="263"/>
    </location>
</feature>
<feature type="compositionally biased region" description="Polar residues" evidence="1">
    <location>
        <begin position="204"/>
        <end position="216"/>
    </location>
</feature>
<feature type="compositionally biased region" description="Low complexity" evidence="1">
    <location>
        <begin position="309"/>
        <end position="330"/>
    </location>
</feature>
<sequence>MDTRSLRPQGLLGYFFLTIRILSVVSSGVIIGFTINFILAFKNAGLGLPPAIVALIALISTALIYTLVTATSYSRRFLPYIATLILDLVLLIPIVIVTILLAQPMTAKSCATVTPSTNLTITVPPNTSFGRTSFPSSTNAQKSCHRVFAIWVSLIVLSVLLILSTLSCILLQLRERKFQRQEYDFNENPLDPANRPGAGFFTQRPITTISNPSRDYSTGKPKKQWDSFGDWDRDLDEKKSQWRPESQRIDSWNTSSSAGSSTNLYKTKDGIPRSGTVTSSTREYRPRNRLAGIDSPTLPNRPSELARAYRNYRNSTTTSSSATLTSPSTRPRSRQRGLPSNPR</sequence>
<accession>A0AA40K0P4</accession>
<gene>
    <name evidence="3" type="ORF">B0T21DRAFT_283392</name>
</gene>
<feature type="region of interest" description="Disordered" evidence="1">
    <location>
        <begin position="194"/>
        <end position="343"/>
    </location>
</feature>
<keyword evidence="2" id="KW-1133">Transmembrane helix</keyword>
<dbReference type="EMBL" id="JAUKTV010000003">
    <property type="protein sequence ID" value="KAK0741600.1"/>
    <property type="molecule type" value="Genomic_DNA"/>
</dbReference>
<evidence type="ECO:0000313" key="4">
    <source>
        <dbReference type="Proteomes" id="UP001172159"/>
    </source>
</evidence>
<feature type="transmembrane region" description="Helical" evidence="2">
    <location>
        <begin position="148"/>
        <end position="171"/>
    </location>
</feature>
<dbReference type="Proteomes" id="UP001172159">
    <property type="component" value="Unassembled WGS sequence"/>
</dbReference>
<evidence type="ECO:0000256" key="2">
    <source>
        <dbReference type="SAM" id="Phobius"/>
    </source>
</evidence>
<proteinExistence type="predicted"/>
<keyword evidence="4" id="KW-1185">Reference proteome</keyword>
<protein>
    <recommendedName>
        <fullName evidence="5">MARVEL domain-containing protein</fullName>
    </recommendedName>
</protein>
<feature type="transmembrane region" description="Helical" evidence="2">
    <location>
        <begin position="80"/>
        <end position="102"/>
    </location>
</feature>